<dbReference type="PRINTS" id="PR00359">
    <property type="entry name" value="BP450"/>
</dbReference>
<evidence type="ECO:0000256" key="1">
    <source>
        <dbReference type="ARBA" id="ARBA00010617"/>
    </source>
</evidence>
<dbReference type="PANTHER" id="PTHR46696">
    <property type="entry name" value="P450, PUTATIVE (EUROFUNG)-RELATED"/>
    <property type="match status" value="1"/>
</dbReference>
<evidence type="ECO:0000313" key="4">
    <source>
        <dbReference type="Proteomes" id="UP001595839"/>
    </source>
</evidence>
<dbReference type="Proteomes" id="UP001595839">
    <property type="component" value="Unassembled WGS sequence"/>
</dbReference>
<gene>
    <name evidence="3" type="ORF">ACFPIH_08340</name>
</gene>
<dbReference type="InterPro" id="IPR001128">
    <property type="entry name" value="Cyt_P450"/>
</dbReference>
<accession>A0ABV9AI33</accession>
<proteinExistence type="inferred from homology"/>
<dbReference type="SUPFAM" id="SSF48264">
    <property type="entry name" value="Cytochrome P450"/>
    <property type="match status" value="1"/>
</dbReference>
<dbReference type="PROSITE" id="PS00086">
    <property type="entry name" value="CYTOCHROME_P450"/>
    <property type="match status" value="1"/>
</dbReference>
<keyword evidence="4" id="KW-1185">Reference proteome</keyword>
<protein>
    <submittedName>
        <fullName evidence="3">Cytochrome P450</fullName>
        <ecNumber evidence="3">1.14.-.-</ecNumber>
    </submittedName>
</protein>
<keyword evidence="2" id="KW-0408">Iron</keyword>
<dbReference type="Pfam" id="PF00067">
    <property type="entry name" value="p450"/>
    <property type="match status" value="1"/>
</dbReference>
<dbReference type="RefSeq" id="WP_381169763.1">
    <property type="nucleotide sequence ID" value="NZ_JBHSFK010000004.1"/>
</dbReference>
<evidence type="ECO:0000313" key="3">
    <source>
        <dbReference type="EMBL" id="MFC4499537.1"/>
    </source>
</evidence>
<name>A0ABV9AI33_9ACTN</name>
<sequence length="412" mass="45656">MAEADLQLASDEPVYYYQDDRDPKCPFAPPPGLRALNDKAPVSRSRIWDGSTPWLVTGHAAQRAILSDPRVSSDDKRAGFPYPNAAMAENAPHHPLTIFNADGADHTRIRRMMTRPFTRPRMEALRPEIQRFTDELIDKMLAGPKPVDLVTALSLPLPSLMICALLGVPYDDHEFFQKHASLATRSDKTGEDDRAAGEALGGYLAQLIQVKMETPAEDVLSDFAARVEAGDLTLPEATLLAMILLIAGHETSATMITLGTGLLMDNPEQLRLLRETDDPKIVTNAVDEILRYLSVATFGQRRIASEDFEFEGVDIKAGDGVIVPLPAGNWDPEAFPDPERLDLTRKATHHHAFGWGIHQCLGQQLARIELQVVFGTLYRRVPTLRLAVDRDELRFRPADALAFGVSELPVTW</sequence>
<comment type="similarity">
    <text evidence="1 2">Belongs to the cytochrome P450 family.</text>
</comment>
<dbReference type="InterPro" id="IPR002397">
    <property type="entry name" value="Cyt_P450_B"/>
</dbReference>
<dbReference type="EMBL" id="JBHSFK010000004">
    <property type="protein sequence ID" value="MFC4499537.1"/>
    <property type="molecule type" value="Genomic_DNA"/>
</dbReference>
<keyword evidence="2" id="KW-0349">Heme</keyword>
<reference evidence="4" key="1">
    <citation type="journal article" date="2019" name="Int. J. Syst. Evol. Microbiol.">
        <title>The Global Catalogue of Microorganisms (GCM) 10K type strain sequencing project: providing services to taxonomists for standard genome sequencing and annotation.</title>
        <authorList>
            <consortium name="The Broad Institute Genomics Platform"/>
            <consortium name="The Broad Institute Genome Sequencing Center for Infectious Disease"/>
            <person name="Wu L."/>
            <person name="Ma J."/>
        </authorList>
    </citation>
    <scope>NUCLEOTIDE SEQUENCE [LARGE SCALE GENOMIC DNA]</scope>
    <source>
        <strain evidence="4">CGMCC 4.7177</strain>
    </source>
</reference>
<comment type="caution">
    <text evidence="3">The sequence shown here is derived from an EMBL/GenBank/DDBJ whole genome shotgun (WGS) entry which is preliminary data.</text>
</comment>
<keyword evidence="2 3" id="KW-0560">Oxidoreductase</keyword>
<dbReference type="InterPro" id="IPR017972">
    <property type="entry name" value="Cyt_P450_CS"/>
</dbReference>
<dbReference type="CDD" id="cd11030">
    <property type="entry name" value="CYP105-like"/>
    <property type="match status" value="1"/>
</dbReference>
<dbReference type="Gene3D" id="1.10.630.10">
    <property type="entry name" value="Cytochrome P450"/>
    <property type="match status" value="1"/>
</dbReference>
<dbReference type="GO" id="GO:0016491">
    <property type="term" value="F:oxidoreductase activity"/>
    <property type="evidence" value="ECO:0007669"/>
    <property type="project" value="UniProtKB-KW"/>
</dbReference>
<dbReference type="EC" id="1.14.-.-" evidence="3"/>
<keyword evidence="2" id="KW-0479">Metal-binding</keyword>
<organism evidence="3 4">
    <name type="scientific">Streptomyces vulcanius</name>
    <dbReference type="NCBI Taxonomy" id="1441876"/>
    <lineage>
        <taxon>Bacteria</taxon>
        <taxon>Bacillati</taxon>
        <taxon>Actinomycetota</taxon>
        <taxon>Actinomycetes</taxon>
        <taxon>Kitasatosporales</taxon>
        <taxon>Streptomycetaceae</taxon>
        <taxon>Streptomyces</taxon>
    </lineage>
</organism>
<dbReference type="PANTHER" id="PTHR46696:SF1">
    <property type="entry name" value="CYTOCHROME P450 YJIB-RELATED"/>
    <property type="match status" value="1"/>
</dbReference>
<keyword evidence="2" id="KW-0503">Monooxygenase</keyword>
<dbReference type="PRINTS" id="PR00385">
    <property type="entry name" value="P450"/>
</dbReference>
<dbReference type="InterPro" id="IPR036396">
    <property type="entry name" value="Cyt_P450_sf"/>
</dbReference>
<evidence type="ECO:0000256" key="2">
    <source>
        <dbReference type="RuleBase" id="RU000461"/>
    </source>
</evidence>